<dbReference type="STRING" id="1184267.A11Q_1458"/>
<accession>M4VR70</accession>
<dbReference type="AlphaFoldDB" id="M4VR70"/>
<reference evidence="1 2" key="1">
    <citation type="journal article" date="2013" name="ISME J.">
        <title>By their genes ye shall know them: genomic signatures of predatory bacteria.</title>
        <authorList>
            <person name="Pasternak Z."/>
            <person name="Pietrokovski S."/>
            <person name="Rotem O."/>
            <person name="Gophna U."/>
            <person name="Lurie-Weinberger M.N."/>
            <person name="Jurkevitch E."/>
        </authorList>
    </citation>
    <scope>NUCLEOTIDE SEQUENCE [LARGE SCALE GENOMIC DNA]</scope>
    <source>
        <strain evidence="1 2">JSS</strain>
    </source>
</reference>
<evidence type="ECO:0000313" key="1">
    <source>
        <dbReference type="EMBL" id="AGH95674.1"/>
    </source>
</evidence>
<dbReference type="EMBL" id="CP003537">
    <property type="protein sequence ID" value="AGH95674.1"/>
    <property type="molecule type" value="Genomic_DNA"/>
</dbReference>
<organism evidence="1 2">
    <name type="scientific">Pseudobdellovibrio exovorus JSS</name>
    <dbReference type="NCBI Taxonomy" id="1184267"/>
    <lineage>
        <taxon>Bacteria</taxon>
        <taxon>Pseudomonadati</taxon>
        <taxon>Bdellovibrionota</taxon>
        <taxon>Bdellovibrionia</taxon>
        <taxon>Bdellovibrionales</taxon>
        <taxon>Pseudobdellovibrionaceae</taxon>
        <taxon>Pseudobdellovibrio</taxon>
    </lineage>
</organism>
<gene>
    <name evidence="1" type="ORF">A11Q_1458</name>
</gene>
<dbReference type="KEGG" id="bex:A11Q_1458"/>
<protein>
    <submittedName>
        <fullName evidence="1">Uncharacterized protein</fullName>
    </submittedName>
</protein>
<evidence type="ECO:0000313" key="2">
    <source>
        <dbReference type="Proteomes" id="UP000012040"/>
    </source>
</evidence>
<sequence length="60" mass="7076">MDNKWACYFVRNSVQSRLTVFLATEEYTVWYKKQSPKVRAQIDGRLLNIAEHGSVLDSRR</sequence>
<name>M4VR70_9BACT</name>
<proteinExistence type="predicted"/>
<dbReference type="Proteomes" id="UP000012040">
    <property type="component" value="Chromosome"/>
</dbReference>
<keyword evidence="2" id="KW-1185">Reference proteome</keyword>
<dbReference type="HOGENOM" id="CLU_2931976_0_0_7"/>